<dbReference type="InterPro" id="IPR011006">
    <property type="entry name" value="CheY-like_superfamily"/>
</dbReference>
<dbReference type="InterPro" id="IPR001789">
    <property type="entry name" value="Sig_transdc_resp-reg_receiver"/>
</dbReference>
<evidence type="ECO:0000313" key="4">
    <source>
        <dbReference type="EMBL" id="MDP5135607.1"/>
    </source>
</evidence>
<dbReference type="InterPro" id="IPR013976">
    <property type="entry name" value="HDOD"/>
</dbReference>
<feature type="modified residue" description="4-aspartylphosphate" evidence="1">
    <location>
        <position position="55"/>
    </location>
</feature>
<dbReference type="PIRSF" id="PIRSF036883">
    <property type="entry name" value="RR_HD-GYP_mod"/>
    <property type="match status" value="1"/>
</dbReference>
<dbReference type="Proteomes" id="UP001231109">
    <property type="component" value="Unassembled WGS sequence"/>
</dbReference>
<gene>
    <name evidence="4" type="ORF">ORJ04_06555</name>
</gene>
<dbReference type="Pfam" id="PF08668">
    <property type="entry name" value="HDOD"/>
    <property type="match status" value="1"/>
</dbReference>
<dbReference type="PROSITE" id="PS50110">
    <property type="entry name" value="RESPONSE_REGULATORY"/>
    <property type="match status" value="1"/>
</dbReference>
<proteinExistence type="predicted"/>
<organism evidence="4 5">
    <name type="scientific">Rheinheimera baltica</name>
    <dbReference type="NCBI Taxonomy" id="67576"/>
    <lineage>
        <taxon>Bacteria</taxon>
        <taxon>Pseudomonadati</taxon>
        <taxon>Pseudomonadota</taxon>
        <taxon>Gammaproteobacteria</taxon>
        <taxon>Chromatiales</taxon>
        <taxon>Chromatiaceae</taxon>
        <taxon>Rheinheimera</taxon>
    </lineage>
</organism>
<sequence>MLNILFIDDDSFMLKALQRTARRLKPDCQFFLCEQASFWQSALPEGVVPDAVFCDFLMPQKNGDKILEEIESVYPSTVRILLTGDTAEDVVSRATELAHFVLSKPFSEDDLNHVFNCLERLNALNFSPELREKLGRAQYFFALPESVSKLRSLFSQTDVDVSDVAELISHETLIAAKLIQLANSAFLGYARHTASLVEAIKRLGLRLTEAIIVAMSIEQLASSKVPAASHKRFSAWAFSYANACRQNSKWLGFNMEMQDFISVAALLTGVGHLTLAAEKASYSPQPINLDEGLRVDDATLVTAYLLTLWGFSAELCQLVLLQDKPDFTVTGLDIKTLCLVMFVVKFKLSGQLNTENEQRLQAQIIDPSIKKWLTHTL</sequence>
<dbReference type="RefSeq" id="WP_305974661.1">
    <property type="nucleotide sequence ID" value="NZ_JAPJDZ010000011.1"/>
</dbReference>
<dbReference type="Pfam" id="PF00072">
    <property type="entry name" value="Response_reg"/>
    <property type="match status" value="1"/>
</dbReference>
<dbReference type="InterPro" id="IPR052340">
    <property type="entry name" value="RNase_Y/CdgJ"/>
</dbReference>
<keyword evidence="1" id="KW-0597">Phosphoprotein</keyword>
<dbReference type="EMBL" id="JAPJDZ010000011">
    <property type="protein sequence ID" value="MDP5135607.1"/>
    <property type="molecule type" value="Genomic_DNA"/>
</dbReference>
<dbReference type="InterPro" id="IPR014626">
    <property type="entry name" value="Sig_transdc_resp-reg_put"/>
</dbReference>
<protein>
    <submittedName>
        <fullName evidence="4">HDOD domain-containing protein</fullName>
    </submittedName>
</protein>
<comment type="caution">
    <text evidence="4">The sequence shown here is derived from an EMBL/GenBank/DDBJ whole genome shotgun (WGS) entry which is preliminary data.</text>
</comment>
<dbReference type="PANTHER" id="PTHR33525">
    <property type="match status" value="1"/>
</dbReference>
<dbReference type="SUPFAM" id="SSF109604">
    <property type="entry name" value="HD-domain/PDEase-like"/>
    <property type="match status" value="1"/>
</dbReference>
<evidence type="ECO:0000313" key="5">
    <source>
        <dbReference type="Proteomes" id="UP001231109"/>
    </source>
</evidence>
<feature type="domain" description="Response regulatory" evidence="2">
    <location>
        <begin position="3"/>
        <end position="119"/>
    </location>
</feature>
<dbReference type="SMART" id="SM00448">
    <property type="entry name" value="REC"/>
    <property type="match status" value="1"/>
</dbReference>
<dbReference type="PANTHER" id="PTHR33525:SF5">
    <property type="entry name" value="TWO COMPONENT SIGNAL TRANSDUCTION SYSTEM RESPONSE REGULATOR"/>
    <property type="match status" value="1"/>
</dbReference>
<dbReference type="PROSITE" id="PS51833">
    <property type="entry name" value="HDOD"/>
    <property type="match status" value="1"/>
</dbReference>
<feature type="domain" description="HDOD" evidence="3">
    <location>
        <begin position="140"/>
        <end position="325"/>
    </location>
</feature>
<evidence type="ECO:0000256" key="1">
    <source>
        <dbReference type="PROSITE-ProRule" id="PRU00169"/>
    </source>
</evidence>
<reference evidence="4 5" key="1">
    <citation type="submission" date="2022-11" db="EMBL/GenBank/DDBJ databases">
        <title>Viruses from the air-sea interface of a natural surface slick.</title>
        <authorList>
            <person name="Rahlff J."/>
            <person name="Holmfeldt K."/>
        </authorList>
    </citation>
    <scope>NUCLEOTIDE SEQUENCE [LARGE SCALE GENOMIC DNA]</scope>
    <source>
        <strain evidence="4 5">SMS4</strain>
    </source>
</reference>
<dbReference type="SUPFAM" id="SSF52172">
    <property type="entry name" value="CheY-like"/>
    <property type="match status" value="1"/>
</dbReference>
<accession>A0ABT9HWT7</accession>
<dbReference type="Gene3D" id="3.40.50.2300">
    <property type="match status" value="1"/>
</dbReference>
<keyword evidence="5" id="KW-1185">Reference proteome</keyword>
<evidence type="ECO:0000259" key="3">
    <source>
        <dbReference type="PROSITE" id="PS51833"/>
    </source>
</evidence>
<dbReference type="Gene3D" id="1.10.3210.10">
    <property type="entry name" value="Hypothetical protein af1432"/>
    <property type="match status" value="1"/>
</dbReference>
<name>A0ABT9HWT7_9GAMM</name>
<evidence type="ECO:0000259" key="2">
    <source>
        <dbReference type="PROSITE" id="PS50110"/>
    </source>
</evidence>